<feature type="region of interest" description="Disordered" evidence="1">
    <location>
        <begin position="153"/>
        <end position="203"/>
    </location>
</feature>
<feature type="compositionally biased region" description="Basic and acidic residues" evidence="1">
    <location>
        <begin position="283"/>
        <end position="295"/>
    </location>
</feature>
<dbReference type="AlphaFoldDB" id="A0A150H3Q7"/>
<feature type="compositionally biased region" description="Gly residues" evidence="1">
    <location>
        <begin position="301"/>
        <end position="314"/>
    </location>
</feature>
<protein>
    <submittedName>
        <fullName evidence="2">Uncharacterized protein</fullName>
    </submittedName>
</protein>
<sequence length="877" mass="87850">MGIGSTRPSGGGGGVGGEKATDEGPDAAAERKAPAAEHATDGLCLSGCSAAAYLLWLVASGNFSSVPSSEANVIRDRMAAPAPTPATATQQSGGASSSSGGGLGGVAAVSELLLRRLMQWKDEDAGDCVAEVRTSLPPPPQVPLVAQTPEVFRITAGPGPGSALSGQQFRSHAGPDSVSAGSDALRHRDAGGPHGSPPSSLPRLDIAAVNAEAGRGEGASPGRQSVAGDVEEARLAAGLSQLRVGSAGLLLTPRQSRPDSAQASTPQRYQAASSEDEEDDAGREDGAGGGHRRDTSILGDAPGGSRRGSGGGGTSDALNATQDTVEDLDMSNIIDSSVELTGKEQLMQAIQDAAAAIAQHEASGLGGDGPPDGAAGRTPVPTQDGASSDPAASSAAVGPNHPDSPAVGYGTHSGAQAAREAVPSPGAAPDGEGQLIATATTAEAATQAPSSGRGHTSAITKGGGSPGDPANRQLEALRPSPLLILTAASPFGYRPPPEPARLSLAARLGAVRYIRSRRPPPPAPPPVEVQALICNCVGLLAAVALSAGGAKSICSCPGLLSHVASLLAVPQDAPESAAAASVSGSGLELRQQLLALLTNLTMHTDAAEAVAAAAATDGGPSLAEALFATARLSCRLLGSSPTSWRGGQQLLEACFDLMANLQRANAAISAPSPDLSGGPTDSYTLATQALSMQLPGTMGRPDRVKLRSAAARMLDSAIAAYEGIGQSVPQAAVSELVALLELGGSKAAAVAAGMGAEAAESAACDAAGALWQVMAAGQLHPDNLLTHIQGPLSTILRRRSAGAELSRRCLGLVSCLARSELVSRRLWATPLVTGVMAVHARAKAAGEGDLERVAVELECRLEYDSNEEAIMLVPRDE</sequence>
<gene>
    <name evidence="2" type="ORF">GPECTOR_1g6</name>
</gene>
<accession>A0A150H3Q7</accession>
<feature type="compositionally biased region" description="Low complexity" evidence="1">
    <location>
        <begin position="80"/>
        <end position="98"/>
    </location>
</feature>
<organism evidence="2 3">
    <name type="scientific">Gonium pectorale</name>
    <name type="common">Green alga</name>
    <dbReference type="NCBI Taxonomy" id="33097"/>
    <lineage>
        <taxon>Eukaryota</taxon>
        <taxon>Viridiplantae</taxon>
        <taxon>Chlorophyta</taxon>
        <taxon>core chlorophytes</taxon>
        <taxon>Chlorophyceae</taxon>
        <taxon>CS clade</taxon>
        <taxon>Chlamydomonadales</taxon>
        <taxon>Volvocaceae</taxon>
        <taxon>Gonium</taxon>
    </lineage>
</organism>
<feature type="region of interest" description="Disordered" evidence="1">
    <location>
        <begin position="362"/>
        <end position="473"/>
    </location>
</feature>
<proteinExistence type="predicted"/>
<evidence type="ECO:0000313" key="3">
    <source>
        <dbReference type="Proteomes" id="UP000075714"/>
    </source>
</evidence>
<keyword evidence="3" id="KW-1185">Reference proteome</keyword>
<reference evidence="3" key="1">
    <citation type="journal article" date="2016" name="Nat. Commun.">
        <title>The Gonium pectorale genome demonstrates co-option of cell cycle regulation during the evolution of multicellularity.</title>
        <authorList>
            <person name="Hanschen E.R."/>
            <person name="Marriage T.N."/>
            <person name="Ferris P.J."/>
            <person name="Hamaji T."/>
            <person name="Toyoda A."/>
            <person name="Fujiyama A."/>
            <person name="Neme R."/>
            <person name="Noguchi H."/>
            <person name="Minakuchi Y."/>
            <person name="Suzuki M."/>
            <person name="Kawai-Toyooka H."/>
            <person name="Smith D.R."/>
            <person name="Sparks H."/>
            <person name="Anderson J."/>
            <person name="Bakaric R."/>
            <person name="Luria V."/>
            <person name="Karger A."/>
            <person name="Kirschner M.W."/>
            <person name="Durand P.M."/>
            <person name="Michod R.E."/>
            <person name="Nozaki H."/>
            <person name="Olson B.J."/>
        </authorList>
    </citation>
    <scope>NUCLEOTIDE SEQUENCE [LARGE SCALE GENOMIC DNA]</scope>
    <source>
        <strain evidence="3">NIES-2863</strain>
    </source>
</reference>
<evidence type="ECO:0000313" key="2">
    <source>
        <dbReference type="EMBL" id="KXZ56665.1"/>
    </source>
</evidence>
<feature type="region of interest" description="Disordered" evidence="1">
    <location>
        <begin position="252"/>
        <end position="319"/>
    </location>
</feature>
<feature type="compositionally biased region" description="Low complexity" evidence="1">
    <location>
        <begin position="437"/>
        <end position="448"/>
    </location>
</feature>
<name>A0A150H3Q7_GONPE</name>
<dbReference type="Proteomes" id="UP000075714">
    <property type="component" value="Unassembled WGS sequence"/>
</dbReference>
<feature type="region of interest" description="Disordered" evidence="1">
    <location>
        <begin position="1"/>
        <end position="36"/>
    </location>
</feature>
<feature type="compositionally biased region" description="Polar residues" evidence="1">
    <location>
        <begin position="449"/>
        <end position="459"/>
    </location>
</feature>
<comment type="caution">
    <text evidence="2">The sequence shown here is derived from an EMBL/GenBank/DDBJ whole genome shotgun (WGS) entry which is preliminary data.</text>
</comment>
<feature type="compositionally biased region" description="Low complexity" evidence="1">
    <location>
        <begin position="386"/>
        <end position="396"/>
    </location>
</feature>
<dbReference type="EMBL" id="LSYV01000002">
    <property type="protein sequence ID" value="KXZ56665.1"/>
    <property type="molecule type" value="Genomic_DNA"/>
</dbReference>
<feature type="compositionally biased region" description="Gly residues" evidence="1">
    <location>
        <begin position="1"/>
        <end position="17"/>
    </location>
</feature>
<feature type="region of interest" description="Disordered" evidence="1">
    <location>
        <begin position="80"/>
        <end position="102"/>
    </location>
</feature>
<feature type="compositionally biased region" description="Polar residues" evidence="1">
    <location>
        <begin position="253"/>
        <end position="270"/>
    </location>
</feature>
<dbReference type="OrthoDB" id="547757at2759"/>
<evidence type="ECO:0000256" key="1">
    <source>
        <dbReference type="SAM" id="MobiDB-lite"/>
    </source>
</evidence>